<feature type="domain" description="CHK kinase-like" evidence="1">
    <location>
        <begin position="143"/>
        <end position="334"/>
    </location>
</feature>
<sequence length="516" mass="60074">MSANEQQVELRDLQGLLRESLGKDLVVVDYRTSMLLPKGENYGSTMLKVDARVKKTKDSPEEEMYFVAKMVPMHEFSKMHMRMTASFNKEIFIVHKLSEMYRVLERKAGVREEDLIDIFPKFYGGRLSKSVESPDVADEDAVMLLENLKVRGYETMNRFHGMDFDHMHWTIKEYARFHALGTALRMKNPEFWKLARETINKMAFDLPDNEFDDVSKHTIELLCSDPRMNEYSDRINRAFSAGKNFESLKNTEEIEPWISIVHGDGWVNNLLYHHDKNGKVDDVKIVDYQIARTCSPLKDLPYFLCASGSMDIVDNHFDELLDIYYDKYVEVLARIGCDVSAFTKESFHKQLDKDGQDELFHCILVLKIITTEVSQEMDIGSIRGEHMHKTLNNKVKFVDYQKTRMNSSLMDLPYFLCTSSNADVMDNRVTRCRHSRFVDVLAKVGCDVSPFTKKNFTEEFNRVAKNELFHYAVALKFITMEVQQNNYLGDIKESVMLSSADKIFFDLRKRLDIINH</sequence>
<comment type="caution">
    <text evidence="2">The sequence shown here is derived from an EMBL/GenBank/DDBJ whole genome shotgun (WGS) entry which is preliminary data.</text>
</comment>
<reference evidence="2 3" key="1">
    <citation type="journal article" date="2017" name="Curr. Biol.">
        <title>The Evolution of Venom by Co-option of Single-Copy Genes.</title>
        <authorList>
            <person name="Martinson E.O."/>
            <person name="Mrinalini"/>
            <person name="Kelkar Y.D."/>
            <person name="Chang C.H."/>
            <person name="Werren J.H."/>
        </authorList>
    </citation>
    <scope>NUCLEOTIDE SEQUENCE [LARGE SCALE GENOMIC DNA]</scope>
    <source>
        <strain evidence="2 3">Alberta</strain>
        <tissue evidence="2">Whole body</tissue>
    </source>
</reference>
<accession>A0A232F7Y8</accession>
<organism evidence="2 3">
    <name type="scientific">Trichomalopsis sarcophagae</name>
    <dbReference type="NCBI Taxonomy" id="543379"/>
    <lineage>
        <taxon>Eukaryota</taxon>
        <taxon>Metazoa</taxon>
        <taxon>Ecdysozoa</taxon>
        <taxon>Arthropoda</taxon>
        <taxon>Hexapoda</taxon>
        <taxon>Insecta</taxon>
        <taxon>Pterygota</taxon>
        <taxon>Neoptera</taxon>
        <taxon>Endopterygota</taxon>
        <taxon>Hymenoptera</taxon>
        <taxon>Apocrita</taxon>
        <taxon>Proctotrupomorpha</taxon>
        <taxon>Chalcidoidea</taxon>
        <taxon>Pteromalidae</taxon>
        <taxon>Pteromalinae</taxon>
        <taxon>Trichomalopsis</taxon>
    </lineage>
</organism>
<dbReference type="STRING" id="543379.A0A232F7Y8"/>
<name>A0A232F7Y8_9HYME</name>
<dbReference type="OrthoDB" id="191037at2759"/>
<dbReference type="Pfam" id="PF02958">
    <property type="entry name" value="EcKL"/>
    <property type="match status" value="1"/>
</dbReference>
<dbReference type="InterPro" id="IPR015897">
    <property type="entry name" value="CHK_kinase-like"/>
</dbReference>
<keyword evidence="3" id="KW-1185">Reference proteome</keyword>
<dbReference type="InterPro" id="IPR004119">
    <property type="entry name" value="EcKL"/>
</dbReference>
<dbReference type="Gene3D" id="3.90.1200.10">
    <property type="match status" value="1"/>
</dbReference>
<evidence type="ECO:0000259" key="1">
    <source>
        <dbReference type="SMART" id="SM00587"/>
    </source>
</evidence>
<protein>
    <recommendedName>
        <fullName evidence="1">CHK kinase-like domain-containing protein</fullName>
    </recommendedName>
</protein>
<gene>
    <name evidence="2" type="ORF">TSAR_012194</name>
</gene>
<evidence type="ECO:0000313" key="2">
    <source>
        <dbReference type="EMBL" id="OXU26569.1"/>
    </source>
</evidence>
<proteinExistence type="predicted"/>
<dbReference type="AlphaFoldDB" id="A0A232F7Y8"/>
<dbReference type="PANTHER" id="PTHR11012:SF55">
    <property type="entry name" value="BHLH DOMAIN-CONTAINING PROTEIN"/>
    <property type="match status" value="1"/>
</dbReference>
<dbReference type="InterPro" id="IPR011009">
    <property type="entry name" value="Kinase-like_dom_sf"/>
</dbReference>
<dbReference type="SMART" id="SM00587">
    <property type="entry name" value="CHK"/>
    <property type="match status" value="1"/>
</dbReference>
<dbReference type="EMBL" id="NNAY01000776">
    <property type="protein sequence ID" value="OXU26569.1"/>
    <property type="molecule type" value="Genomic_DNA"/>
</dbReference>
<evidence type="ECO:0000313" key="3">
    <source>
        <dbReference type="Proteomes" id="UP000215335"/>
    </source>
</evidence>
<dbReference type="PANTHER" id="PTHR11012">
    <property type="entry name" value="PROTEIN KINASE-LIKE DOMAIN-CONTAINING"/>
    <property type="match status" value="1"/>
</dbReference>
<dbReference type="SUPFAM" id="SSF56112">
    <property type="entry name" value="Protein kinase-like (PK-like)"/>
    <property type="match status" value="1"/>
</dbReference>
<dbReference type="Proteomes" id="UP000215335">
    <property type="component" value="Unassembled WGS sequence"/>
</dbReference>